<accession>A0AAD1G1S6</accession>
<reference evidence="1 2" key="1">
    <citation type="submission" date="2018-06" db="EMBL/GenBank/DDBJ databases">
        <title>Complete Genome Sequence of the Microcystin-Degrading Bacterium Sphingosinicella microcystinivorans Strain B-9.</title>
        <authorList>
            <person name="Jin H."/>
            <person name="Nishizawa T."/>
            <person name="Guo Y."/>
            <person name="Nishizawa A."/>
            <person name="Park H."/>
            <person name="Kato H."/>
            <person name="Tsuji K."/>
            <person name="Harada K."/>
        </authorList>
    </citation>
    <scope>NUCLEOTIDE SEQUENCE [LARGE SCALE GENOMIC DNA]</scope>
    <source>
        <strain evidence="1 2">B9</strain>
    </source>
</reference>
<dbReference type="AlphaFoldDB" id="A0AAD1G1S6"/>
<organism evidence="1 2">
    <name type="scientific">Sphingosinicella microcystinivorans</name>
    <dbReference type="NCBI Taxonomy" id="335406"/>
    <lineage>
        <taxon>Bacteria</taxon>
        <taxon>Pseudomonadati</taxon>
        <taxon>Pseudomonadota</taxon>
        <taxon>Alphaproteobacteria</taxon>
        <taxon>Sphingomonadales</taxon>
        <taxon>Sphingosinicellaceae</taxon>
        <taxon>Sphingosinicella</taxon>
    </lineage>
</organism>
<gene>
    <name evidence="1" type="ORF">SmB9_26670</name>
</gene>
<evidence type="ECO:0000313" key="1">
    <source>
        <dbReference type="EMBL" id="BBE35009.1"/>
    </source>
</evidence>
<sequence>MHLRLYRLIEMHQRIDELLRFAQQRVDSHEVARLYSLKLKARQLIHGVTMRAAISCA</sequence>
<protein>
    <recommendedName>
        <fullName evidence="3">DUF465 domain-containing protein</fullName>
    </recommendedName>
</protein>
<evidence type="ECO:0008006" key="3">
    <source>
        <dbReference type="Google" id="ProtNLM"/>
    </source>
</evidence>
<name>A0AAD1G1S6_SPHMI</name>
<proteinExistence type="predicted"/>
<dbReference type="KEGG" id="smic:SmB9_26670"/>
<dbReference type="EMBL" id="AP018711">
    <property type="protein sequence ID" value="BBE35009.1"/>
    <property type="molecule type" value="Genomic_DNA"/>
</dbReference>
<dbReference type="Proteomes" id="UP000275727">
    <property type="component" value="Chromosome"/>
</dbReference>
<evidence type="ECO:0000313" key="2">
    <source>
        <dbReference type="Proteomes" id="UP000275727"/>
    </source>
</evidence>
<dbReference type="RefSeq" id="WP_160119215.1">
    <property type="nucleotide sequence ID" value="NZ_AP018711.1"/>
</dbReference>